<dbReference type="PROSITE" id="PS01159">
    <property type="entry name" value="WW_DOMAIN_1"/>
    <property type="match status" value="1"/>
</dbReference>
<feature type="region of interest" description="Disordered" evidence="1">
    <location>
        <begin position="1"/>
        <end position="21"/>
    </location>
</feature>
<dbReference type="AlphaFoldDB" id="A0A7S4DT89"/>
<proteinExistence type="predicted"/>
<dbReference type="EMBL" id="HBIV01028445">
    <property type="protein sequence ID" value="CAE0668729.1"/>
    <property type="molecule type" value="Transcribed_RNA"/>
</dbReference>
<dbReference type="InterPro" id="IPR036020">
    <property type="entry name" value="WW_dom_sf"/>
</dbReference>
<dbReference type="Pfam" id="PF00397">
    <property type="entry name" value="WW"/>
    <property type="match status" value="2"/>
</dbReference>
<dbReference type="Gene3D" id="2.20.70.10">
    <property type="match status" value="2"/>
</dbReference>
<sequence>MGNCCEVRPERVPPPPMKGPTDSVIDPNGHGGEKLIVPQEYLLQTPSSVAVDGKKRRSAQWARFEGEHHCTIYYNETTGETRSEGQALPTEYVDREINWMKHIDEETGFAYYRNLTTGETTWDRPLEGNIAVCAEDNAKFRSLQTSRRTSFQVPETPVPRPKNSGMWTPRTIVGTIQWMMHIDEKTGAAYYTNMKTGKATWERPMKGNIAMSAEAEAYFDASARTSRRTSFQGKNPLDPTREI</sequence>
<reference evidence="3" key="1">
    <citation type="submission" date="2021-01" db="EMBL/GenBank/DDBJ databases">
        <authorList>
            <person name="Corre E."/>
            <person name="Pelletier E."/>
            <person name="Niang G."/>
            <person name="Scheremetjew M."/>
            <person name="Finn R."/>
            <person name="Kale V."/>
            <person name="Holt S."/>
            <person name="Cochrane G."/>
            <person name="Meng A."/>
            <person name="Brown T."/>
            <person name="Cohen L."/>
        </authorList>
    </citation>
    <scope>NUCLEOTIDE SEQUENCE</scope>
    <source>
        <strain evidence="3">CCCM811</strain>
    </source>
</reference>
<accession>A0A7S4DT89</accession>
<evidence type="ECO:0000313" key="3">
    <source>
        <dbReference type="EMBL" id="CAE0668729.1"/>
    </source>
</evidence>
<dbReference type="CDD" id="cd00201">
    <property type="entry name" value="WW"/>
    <property type="match status" value="1"/>
</dbReference>
<gene>
    <name evidence="3" type="ORF">LGLO00237_LOCUS20354</name>
</gene>
<feature type="region of interest" description="Disordered" evidence="1">
    <location>
        <begin position="221"/>
        <end position="243"/>
    </location>
</feature>
<dbReference type="SUPFAM" id="SSF51045">
    <property type="entry name" value="WW domain"/>
    <property type="match status" value="2"/>
</dbReference>
<protein>
    <recommendedName>
        <fullName evidence="2">WW domain-containing protein</fullName>
    </recommendedName>
</protein>
<name>A0A7S4DT89_9EUKA</name>
<dbReference type="PROSITE" id="PS50020">
    <property type="entry name" value="WW_DOMAIN_2"/>
    <property type="match status" value="2"/>
</dbReference>
<dbReference type="InterPro" id="IPR001202">
    <property type="entry name" value="WW_dom"/>
</dbReference>
<evidence type="ECO:0000259" key="2">
    <source>
        <dbReference type="PROSITE" id="PS50020"/>
    </source>
</evidence>
<feature type="region of interest" description="Disordered" evidence="1">
    <location>
        <begin position="145"/>
        <end position="167"/>
    </location>
</feature>
<evidence type="ECO:0000256" key="1">
    <source>
        <dbReference type="SAM" id="MobiDB-lite"/>
    </source>
</evidence>
<dbReference type="SMART" id="SM00456">
    <property type="entry name" value="WW"/>
    <property type="match status" value="2"/>
</dbReference>
<feature type="domain" description="WW" evidence="2">
    <location>
        <begin position="93"/>
        <end position="127"/>
    </location>
</feature>
<organism evidence="3">
    <name type="scientific">Lotharella globosa</name>
    <dbReference type="NCBI Taxonomy" id="91324"/>
    <lineage>
        <taxon>Eukaryota</taxon>
        <taxon>Sar</taxon>
        <taxon>Rhizaria</taxon>
        <taxon>Cercozoa</taxon>
        <taxon>Chlorarachniophyceae</taxon>
        <taxon>Lotharella</taxon>
    </lineage>
</organism>
<feature type="domain" description="WW" evidence="2">
    <location>
        <begin position="178"/>
        <end position="206"/>
    </location>
</feature>